<feature type="active site" description="Proton acceptor" evidence="8">
    <location>
        <position position="61"/>
    </location>
</feature>
<organism evidence="12 13">
    <name type="scientific">Blastochloris viridis</name>
    <name type="common">Rhodopseudomonas viridis</name>
    <dbReference type="NCBI Taxonomy" id="1079"/>
    <lineage>
        <taxon>Bacteria</taxon>
        <taxon>Pseudomonadati</taxon>
        <taxon>Pseudomonadota</taxon>
        <taxon>Alphaproteobacteria</taxon>
        <taxon>Hyphomicrobiales</taxon>
        <taxon>Blastochloridaceae</taxon>
        <taxon>Blastochloris</taxon>
    </lineage>
</organism>
<evidence type="ECO:0000256" key="10">
    <source>
        <dbReference type="RuleBase" id="RU365103"/>
    </source>
</evidence>
<dbReference type="EC" id="2.4.99.12" evidence="3 10"/>
<dbReference type="InterPro" id="IPR007507">
    <property type="entry name" value="Glycos_transf_N"/>
</dbReference>
<name>A0A6N4R0T2_BLAVI</name>
<dbReference type="Proteomes" id="UP000320948">
    <property type="component" value="Unassembled WGS sequence"/>
</dbReference>
<feature type="site" description="Transition state stabilizer" evidence="9">
    <location>
        <position position="208"/>
    </location>
</feature>
<sequence length="426" mass="47153">MALFIYRLLKVLLFPVIFTVLMWRGFRGREDRDNFAERRGFASQERPAGPLLWIHGASVGEVISTQPVLRALRHRQPNLNLLLTSGTMTGRRMLMKISAGLPGTGTTCVQYVPLDTQAATTRFLAHWKPSVSVFTESDFWPELLSKAPNPVLLNGRISDRSWPKYKRYSWFFRPLISRFTLVLAQRKTDAERIAALGAKNVVVAGNLKFDADPLPVDAAQLEKFIAALQERPVLVAGSTHPGEEAQLAQMHMNLKPAIPNLLTIIVPRHPHRGTQAANEVARFTKAIKRRGLGEMPVLGGNRHTDIYIADSLGELGLWYRLASVAIIGGSLIKHGGHNPLEPLKLGVPTLTGPHMFNFQDMLPALVEAKLVKIEPDLATLTGTVRKLLTSQPELDAAQNHIMTVMPSFAGPTQTTCEQLINMLPMA</sequence>
<evidence type="ECO:0000256" key="7">
    <source>
        <dbReference type="ARBA" id="ARBA00049183"/>
    </source>
</evidence>
<dbReference type="GO" id="GO:0009244">
    <property type="term" value="P:lipopolysaccharide core region biosynthetic process"/>
    <property type="evidence" value="ECO:0007669"/>
    <property type="project" value="UniProtKB-UniRule"/>
</dbReference>
<dbReference type="PANTHER" id="PTHR42755:SF1">
    <property type="entry name" value="3-DEOXY-D-MANNO-OCTULOSONIC ACID TRANSFERASE, MITOCHONDRIAL-RELATED"/>
    <property type="match status" value="1"/>
</dbReference>
<dbReference type="PANTHER" id="PTHR42755">
    <property type="entry name" value="3-DEOXY-MANNO-OCTULOSONATE CYTIDYLYLTRANSFERASE"/>
    <property type="match status" value="1"/>
</dbReference>
<dbReference type="GO" id="GO:0009245">
    <property type="term" value="P:lipid A biosynthetic process"/>
    <property type="evidence" value="ECO:0007669"/>
    <property type="project" value="TreeGrafter"/>
</dbReference>
<proteinExistence type="inferred from homology"/>
<keyword evidence="5 10" id="KW-0808">Transferase</keyword>
<comment type="catalytic activity">
    <reaction evidence="7 10">
        <text>lipid IVA (E. coli) + CMP-3-deoxy-beta-D-manno-octulosonate = alpha-Kdo-(2-&gt;6)-lipid IVA (E. coli) + CMP + H(+)</text>
        <dbReference type="Rhea" id="RHEA:28066"/>
        <dbReference type="ChEBI" id="CHEBI:15378"/>
        <dbReference type="ChEBI" id="CHEBI:58603"/>
        <dbReference type="ChEBI" id="CHEBI:60364"/>
        <dbReference type="ChEBI" id="CHEBI:60377"/>
        <dbReference type="ChEBI" id="CHEBI:85987"/>
        <dbReference type="EC" id="2.4.99.12"/>
    </reaction>
</comment>
<dbReference type="AlphaFoldDB" id="A0A6N4R0T2"/>
<keyword evidence="10" id="KW-0472">Membrane</keyword>
<evidence type="ECO:0000256" key="5">
    <source>
        <dbReference type="ARBA" id="ARBA00022679"/>
    </source>
</evidence>
<accession>A0A6N4R0T2</accession>
<feature type="domain" description="3-deoxy-D-manno-octulosonic-acid transferase N-terminal" evidence="11">
    <location>
        <begin position="34"/>
        <end position="211"/>
    </location>
</feature>
<protein>
    <recommendedName>
        <fullName evidence="4 10">3-deoxy-D-manno-octulosonic acid transferase</fullName>
        <shortName evidence="10">Kdo transferase</shortName>
        <ecNumber evidence="3 10">2.4.99.12</ecNumber>
    </recommendedName>
    <alternativeName>
        <fullName evidence="6 10">Lipid IV(A) 3-deoxy-D-manno-octulosonic acid transferase</fullName>
    </alternativeName>
</protein>
<dbReference type="InterPro" id="IPR038107">
    <property type="entry name" value="Glycos_transf_N_sf"/>
</dbReference>
<evidence type="ECO:0000259" key="11">
    <source>
        <dbReference type="Pfam" id="PF04413"/>
    </source>
</evidence>
<reference evidence="12 13" key="1">
    <citation type="journal article" date="2017" name="Nat. Commun.">
        <title>In situ click chemistry generation of cyclooxygenase-2 inhibitors.</title>
        <authorList>
            <person name="Bhardwaj A."/>
            <person name="Kaur J."/>
            <person name="Wuest M."/>
            <person name="Wuest F."/>
        </authorList>
    </citation>
    <scope>NUCLEOTIDE SEQUENCE [LARGE SCALE GENOMIC DNA]</scope>
    <source>
        <strain evidence="12">S2_018_000_R2_106</strain>
    </source>
</reference>
<dbReference type="Gene3D" id="3.40.50.2000">
    <property type="entry name" value="Glycogen Phosphorylase B"/>
    <property type="match status" value="1"/>
</dbReference>
<dbReference type="InterPro" id="IPR039901">
    <property type="entry name" value="Kdotransferase"/>
</dbReference>
<keyword evidence="10" id="KW-0448">Lipopolysaccharide biosynthesis</keyword>
<dbReference type="Gene3D" id="3.40.50.11720">
    <property type="entry name" value="3-Deoxy-D-manno-octulosonic-acid transferase, N-terminal domain"/>
    <property type="match status" value="1"/>
</dbReference>
<dbReference type="GO" id="GO:0005886">
    <property type="term" value="C:plasma membrane"/>
    <property type="evidence" value="ECO:0007669"/>
    <property type="project" value="UniProtKB-SubCell"/>
</dbReference>
<dbReference type="GO" id="GO:0043842">
    <property type="term" value="F:Kdo transferase activity"/>
    <property type="evidence" value="ECO:0007669"/>
    <property type="project" value="UniProtKB-EC"/>
</dbReference>
<dbReference type="EMBL" id="VAFM01000002">
    <property type="protein sequence ID" value="TKW60792.1"/>
    <property type="molecule type" value="Genomic_DNA"/>
</dbReference>
<evidence type="ECO:0000313" key="12">
    <source>
        <dbReference type="EMBL" id="TKW60792.1"/>
    </source>
</evidence>
<evidence type="ECO:0000256" key="2">
    <source>
        <dbReference type="ARBA" id="ARBA00004713"/>
    </source>
</evidence>
<keyword evidence="10" id="KW-1003">Cell membrane</keyword>
<gene>
    <name evidence="12" type="ORF">DI628_07840</name>
</gene>
<comment type="pathway">
    <text evidence="2 10">Bacterial outer membrane biogenesis; LPS core biosynthesis.</text>
</comment>
<evidence type="ECO:0000256" key="4">
    <source>
        <dbReference type="ARBA" id="ARBA00019077"/>
    </source>
</evidence>
<evidence type="ECO:0000256" key="6">
    <source>
        <dbReference type="ARBA" id="ARBA00031445"/>
    </source>
</evidence>
<comment type="caution">
    <text evidence="12">The sequence shown here is derived from an EMBL/GenBank/DDBJ whole genome shotgun (WGS) entry which is preliminary data.</text>
</comment>
<comment type="similarity">
    <text evidence="10">Belongs to the glycosyltransferase group 1 family.</text>
</comment>
<dbReference type="UniPathway" id="UPA00958"/>
<evidence type="ECO:0000256" key="1">
    <source>
        <dbReference type="ARBA" id="ARBA00003394"/>
    </source>
</evidence>
<comment type="subcellular location">
    <subcellularLocation>
        <location evidence="10">Cell membrane</location>
    </subcellularLocation>
</comment>
<evidence type="ECO:0000256" key="9">
    <source>
        <dbReference type="PIRSR" id="PIRSR639901-2"/>
    </source>
</evidence>
<evidence type="ECO:0000313" key="13">
    <source>
        <dbReference type="Proteomes" id="UP000320948"/>
    </source>
</evidence>
<dbReference type="SUPFAM" id="SSF53756">
    <property type="entry name" value="UDP-Glycosyltransferase/glycogen phosphorylase"/>
    <property type="match status" value="1"/>
</dbReference>
<evidence type="ECO:0000256" key="8">
    <source>
        <dbReference type="PIRSR" id="PIRSR639901-1"/>
    </source>
</evidence>
<comment type="function">
    <text evidence="1 10">Involved in lipopolysaccharide (LPS) biosynthesis. Catalyzes the transfer of 3-deoxy-D-manno-octulosonate (Kdo) residue(s) from CMP-Kdo to lipid IV(A), the tetraacyldisaccharide-1,4'-bisphosphate precursor of lipid A.</text>
</comment>
<evidence type="ECO:0000256" key="3">
    <source>
        <dbReference type="ARBA" id="ARBA00012621"/>
    </source>
</evidence>
<dbReference type="Pfam" id="PF04413">
    <property type="entry name" value="Glycos_transf_N"/>
    <property type="match status" value="1"/>
</dbReference>
<feature type="site" description="Transition state stabilizer" evidence="9">
    <location>
        <position position="136"/>
    </location>
</feature>